<dbReference type="RefSeq" id="WP_112653799.1">
    <property type="nucleotide sequence ID" value="NZ_CP043451.1"/>
</dbReference>
<evidence type="ECO:0000313" key="1">
    <source>
        <dbReference type="EMBL" id="QEM02454.1"/>
    </source>
</evidence>
<dbReference type="Proteomes" id="UP000663940">
    <property type="component" value="Chromosome"/>
</dbReference>
<dbReference type="EMBL" id="CP071880">
    <property type="protein sequence ID" value="QTE48803.1"/>
    <property type="molecule type" value="Genomic_DNA"/>
</dbReference>
<evidence type="ECO:0000313" key="4">
    <source>
        <dbReference type="Proteomes" id="UP000663940"/>
    </source>
</evidence>
<name>A0AAE6JB50_9SPHI</name>
<dbReference type="EMBL" id="CP043451">
    <property type="protein sequence ID" value="QEM02454.1"/>
    <property type="molecule type" value="Genomic_DNA"/>
</dbReference>
<organism evidence="1 3">
    <name type="scientific">Mucilaginibacter rubeus</name>
    <dbReference type="NCBI Taxonomy" id="2027860"/>
    <lineage>
        <taxon>Bacteria</taxon>
        <taxon>Pseudomonadati</taxon>
        <taxon>Bacteroidota</taxon>
        <taxon>Sphingobacteriia</taxon>
        <taxon>Sphingobacteriales</taxon>
        <taxon>Sphingobacteriaceae</taxon>
        <taxon>Mucilaginibacter</taxon>
    </lineage>
</organism>
<evidence type="ECO:0000313" key="3">
    <source>
        <dbReference type="Proteomes" id="UP000250557"/>
    </source>
</evidence>
<sequence>MKQHRFPKILTILVETLLKTRQYIKLVCKTNPSSRNGYFGTANVCLNDDLVRFIDMAIAKGWVEAVVLLKIKTKSYDN</sequence>
<proteinExistence type="predicted"/>
<dbReference type="AlphaFoldDB" id="A0AAE6JB50"/>
<reference evidence="1 3" key="1">
    <citation type="submission" date="2019-08" db="EMBL/GenBank/DDBJ databases">
        <title>Comparative genome analysis confer to the adaptation heavy metal polluted environment.</title>
        <authorList>
            <person name="Li Y."/>
        </authorList>
    </citation>
    <scope>NUCLEOTIDE SEQUENCE [LARGE SCALE GENOMIC DNA]</scope>
    <source>
        <strain evidence="1 3">P2</strain>
    </source>
</reference>
<evidence type="ECO:0000313" key="2">
    <source>
        <dbReference type="EMBL" id="QTE48803.1"/>
    </source>
</evidence>
<gene>
    <name evidence="1" type="ORF">DIU31_002555</name>
    <name evidence="2" type="ORF">J3L21_25185</name>
</gene>
<reference evidence="2 4" key="2">
    <citation type="submission" date="2021-03" db="EMBL/GenBank/DDBJ databases">
        <title>Mucilaginibacter strains isolated from gold and copper mining confer multi heavy-metal resistance.</title>
        <authorList>
            <person name="Li Y."/>
        </authorList>
    </citation>
    <scope>NUCLEOTIDE SEQUENCE [LARGE SCALE GENOMIC DNA]</scope>
    <source>
        <strain evidence="2 4">P2-4</strain>
    </source>
</reference>
<accession>A0AAE6JB50</accession>
<keyword evidence="4" id="KW-1185">Reference proteome</keyword>
<dbReference type="Proteomes" id="UP000250557">
    <property type="component" value="Chromosome"/>
</dbReference>
<protein>
    <submittedName>
        <fullName evidence="1">Uncharacterized protein</fullName>
    </submittedName>
</protein>